<dbReference type="Pfam" id="PF00535">
    <property type="entry name" value="Glycos_transf_2"/>
    <property type="match status" value="1"/>
</dbReference>
<accession>A0A6N4SP84</accession>
<sequence>MNQDTHTYPKISIITPSYNQGAFIERTIKSVLEQNYSNLEYIIVDGGSTDNTVEIIKKYQDKIHYWISERDKGTYEANNKALEKVTGDFWCVVNSDDLLAEGALEKIAAHIQRNPESKWFAGGIDYIDENDAVTGHFIPEKPEAVNGFTFIDGCWISHPAVFLSSDLINTIGKFEKYHLMDLNYWLRMELQGYSPFIVHTSLAALRLHKDSKSADRIKLHAEFLKVLHTFIVQNKLNRFNAILRTYNFHVRNYMRVVFYETLVTGNKKSAWSQFIDLTVKFPSSIVTRWYWGGVKRLMLGVSSTDLLRKDFFEKENNSNWNNLDE</sequence>
<gene>
    <name evidence="2" type="ordered locus">CHU_0853</name>
</gene>
<dbReference type="Gene3D" id="3.90.550.10">
    <property type="entry name" value="Spore Coat Polysaccharide Biosynthesis Protein SpsA, Chain A"/>
    <property type="match status" value="1"/>
</dbReference>
<name>A0A6N4SP84_CYTH3</name>
<dbReference type="OrthoDB" id="9788101at2"/>
<dbReference type="InterPro" id="IPR029044">
    <property type="entry name" value="Nucleotide-diphossugar_trans"/>
</dbReference>
<dbReference type="EMBL" id="CP000383">
    <property type="protein sequence ID" value="ABG58136.1"/>
    <property type="molecule type" value="Genomic_DNA"/>
</dbReference>
<evidence type="ECO:0000313" key="2">
    <source>
        <dbReference type="EMBL" id="ABG58136.1"/>
    </source>
</evidence>
<dbReference type="RefSeq" id="WP_011584252.1">
    <property type="nucleotide sequence ID" value="NC_008255.1"/>
</dbReference>
<dbReference type="AlphaFoldDB" id="A0A6N4SP84"/>
<organism evidence="2 3">
    <name type="scientific">Cytophaga hutchinsonii (strain ATCC 33406 / DSM 1761 / CIP 103989 / NBRC 15051 / NCIMB 9469 / D465)</name>
    <dbReference type="NCBI Taxonomy" id="269798"/>
    <lineage>
        <taxon>Bacteria</taxon>
        <taxon>Pseudomonadati</taxon>
        <taxon>Bacteroidota</taxon>
        <taxon>Cytophagia</taxon>
        <taxon>Cytophagales</taxon>
        <taxon>Cytophagaceae</taxon>
        <taxon>Cytophaga</taxon>
    </lineage>
</organism>
<dbReference type="KEGG" id="chu:CHU_0853"/>
<dbReference type="SUPFAM" id="SSF53448">
    <property type="entry name" value="Nucleotide-diphospho-sugar transferases"/>
    <property type="match status" value="1"/>
</dbReference>
<dbReference type="PANTHER" id="PTHR43685:SF2">
    <property type="entry name" value="GLYCOSYLTRANSFERASE 2-LIKE DOMAIN-CONTAINING PROTEIN"/>
    <property type="match status" value="1"/>
</dbReference>
<evidence type="ECO:0000259" key="1">
    <source>
        <dbReference type="Pfam" id="PF00535"/>
    </source>
</evidence>
<keyword evidence="3" id="KW-1185">Reference proteome</keyword>
<reference evidence="2 3" key="1">
    <citation type="journal article" date="2007" name="Appl. Environ. Microbiol.">
        <title>Genome sequence of the cellulolytic gliding bacterium Cytophaga hutchinsonii.</title>
        <authorList>
            <person name="Xie G."/>
            <person name="Bruce D.C."/>
            <person name="Challacombe J.F."/>
            <person name="Chertkov O."/>
            <person name="Detter J.C."/>
            <person name="Gilna P."/>
            <person name="Han C.S."/>
            <person name="Lucas S."/>
            <person name="Misra M."/>
            <person name="Myers G.L."/>
            <person name="Richardson P."/>
            <person name="Tapia R."/>
            <person name="Thayer N."/>
            <person name="Thompson L.S."/>
            <person name="Brettin T.S."/>
            <person name="Henrissat B."/>
            <person name="Wilson D.B."/>
            <person name="McBride M.J."/>
        </authorList>
    </citation>
    <scope>NUCLEOTIDE SEQUENCE [LARGE SCALE GENOMIC DNA]</scope>
    <source>
        <strain evidence="3">ATCC 33406 / DSM 1761 / CIP 103989 / NBRC 15051 / NCIMB 9469 / D465</strain>
    </source>
</reference>
<protein>
    <submittedName>
        <fullName evidence="2">B-glycosyltransferase, glycosyltransferase family 2 protein</fullName>
    </submittedName>
</protein>
<dbReference type="CDD" id="cd06433">
    <property type="entry name" value="GT_2_WfgS_like"/>
    <property type="match status" value="1"/>
</dbReference>
<dbReference type="InterPro" id="IPR050834">
    <property type="entry name" value="Glycosyltransf_2"/>
</dbReference>
<dbReference type="InterPro" id="IPR001173">
    <property type="entry name" value="Glyco_trans_2-like"/>
</dbReference>
<feature type="domain" description="Glycosyltransferase 2-like" evidence="1">
    <location>
        <begin position="12"/>
        <end position="117"/>
    </location>
</feature>
<evidence type="ECO:0000313" key="3">
    <source>
        <dbReference type="Proteomes" id="UP000001822"/>
    </source>
</evidence>
<dbReference type="PANTHER" id="PTHR43685">
    <property type="entry name" value="GLYCOSYLTRANSFERASE"/>
    <property type="match status" value="1"/>
</dbReference>
<dbReference type="SMR" id="A0A6N4SP84"/>
<dbReference type="Proteomes" id="UP000001822">
    <property type="component" value="Chromosome"/>
</dbReference>
<proteinExistence type="predicted"/>